<comment type="cofactor">
    <cofactor evidence="5">
        <name>FAD</name>
        <dbReference type="ChEBI" id="CHEBI:57692"/>
    </cofactor>
</comment>
<dbReference type="EC" id="1.2.1.88" evidence="5"/>
<dbReference type="InterPro" id="IPR025703">
    <property type="entry name" value="Bifunct_PutA"/>
</dbReference>
<comment type="pathway">
    <text evidence="5">Amino-acid degradation; L-proline degradation into L-glutamate; L-glutamate from L-proline: step 1/2.</text>
</comment>
<dbReference type="InterPro" id="IPR024082">
    <property type="entry name" value="PRODH_PutA_dom_II"/>
</dbReference>
<keyword evidence="5" id="KW-0642">Proline metabolism</keyword>
<keyword evidence="5" id="KW-0805">Transcription regulation</keyword>
<dbReference type="Proteomes" id="UP000267342">
    <property type="component" value="Chromosome"/>
</dbReference>
<dbReference type="RefSeq" id="WP_084261924.1">
    <property type="nucleotide sequence ID" value="NZ_AP018933.1"/>
</dbReference>
<dbReference type="KEGG" id="zpl:ZBT109_1034"/>
<evidence type="ECO:0000256" key="1">
    <source>
        <dbReference type="ARBA" id="ARBA00004786"/>
    </source>
</evidence>
<comment type="similarity">
    <text evidence="5">In the N-terminal section; belongs to the proline dehydrogenase family.</text>
</comment>
<accession>A0A348HDU9</accession>
<comment type="catalytic activity">
    <reaction evidence="5">
        <text>L-proline + a quinone = (S)-1-pyrroline-5-carboxylate + a quinol + H(+)</text>
        <dbReference type="Rhea" id="RHEA:23784"/>
        <dbReference type="ChEBI" id="CHEBI:15378"/>
        <dbReference type="ChEBI" id="CHEBI:17388"/>
        <dbReference type="ChEBI" id="CHEBI:24646"/>
        <dbReference type="ChEBI" id="CHEBI:60039"/>
        <dbReference type="ChEBI" id="CHEBI:132124"/>
        <dbReference type="EC" id="1.5.5.2"/>
    </reaction>
</comment>
<dbReference type="GO" id="GO:0004657">
    <property type="term" value="F:proline dehydrogenase activity"/>
    <property type="evidence" value="ECO:0007669"/>
    <property type="project" value="UniProtKB-UniRule"/>
</dbReference>
<dbReference type="UniPathway" id="UPA00261">
    <property type="reaction ID" value="UER00373"/>
</dbReference>
<evidence type="ECO:0000256" key="5">
    <source>
        <dbReference type="PIRNR" id="PIRNR000197"/>
    </source>
</evidence>
<dbReference type="EC" id="1.5.5.2" evidence="5"/>
<keyword evidence="11" id="KW-1185">Reference proteome</keyword>
<dbReference type="PANTHER" id="PTHR42862">
    <property type="entry name" value="DELTA-1-PYRROLINE-5-CARBOXYLATE DEHYDROGENASE 1, ISOFORM A-RELATED"/>
    <property type="match status" value="1"/>
</dbReference>
<reference evidence="10 11" key="1">
    <citation type="submission" date="2018-09" db="EMBL/GenBank/DDBJ databases">
        <title>Zymobacter palmae IAM14233 (=T109) whole genome analysis.</title>
        <authorList>
            <person name="Yanase H."/>
        </authorList>
    </citation>
    <scope>NUCLEOTIDE SEQUENCE [LARGE SCALE GENOMIC DNA]</scope>
    <source>
        <strain evidence="10 11">IAM14233</strain>
    </source>
</reference>
<feature type="domain" description="Proline dehydrogenase" evidence="8">
    <location>
        <begin position="207"/>
        <end position="501"/>
    </location>
</feature>
<feature type="domain" description="Proline dehydrogenase PutA" evidence="9">
    <location>
        <begin position="83"/>
        <end position="197"/>
    </location>
</feature>
<keyword evidence="5" id="KW-0274">FAD</keyword>
<dbReference type="Pfam" id="PF00171">
    <property type="entry name" value="Aldedh"/>
    <property type="match status" value="1"/>
</dbReference>
<evidence type="ECO:0000256" key="6">
    <source>
        <dbReference type="PIRSR" id="PIRSR000197-1"/>
    </source>
</evidence>
<dbReference type="InterPro" id="IPR016160">
    <property type="entry name" value="Ald_DH_CS_CYS"/>
</dbReference>
<comment type="catalytic activity">
    <reaction evidence="4 5">
        <text>L-glutamate 5-semialdehyde + NAD(+) + H2O = L-glutamate + NADH + 2 H(+)</text>
        <dbReference type="Rhea" id="RHEA:30235"/>
        <dbReference type="ChEBI" id="CHEBI:15377"/>
        <dbReference type="ChEBI" id="CHEBI:15378"/>
        <dbReference type="ChEBI" id="CHEBI:29985"/>
        <dbReference type="ChEBI" id="CHEBI:57540"/>
        <dbReference type="ChEBI" id="CHEBI:57945"/>
        <dbReference type="ChEBI" id="CHEBI:58066"/>
        <dbReference type="EC" id="1.2.1.88"/>
    </reaction>
</comment>
<keyword evidence="5" id="KW-0678">Repressor</keyword>
<dbReference type="Gene3D" id="3.40.309.10">
    <property type="entry name" value="Aldehyde Dehydrogenase, Chain A, domain 2"/>
    <property type="match status" value="1"/>
</dbReference>
<name>A0A348HDU9_9GAMM</name>
<protein>
    <recommendedName>
        <fullName evidence="5">Bifunctional protein PutA</fullName>
    </recommendedName>
    <domain>
        <recommendedName>
            <fullName evidence="5">Proline dehydrogenase</fullName>
            <ecNumber evidence="5">1.5.5.2</ecNumber>
        </recommendedName>
        <alternativeName>
            <fullName evidence="5">Proline oxidase</fullName>
        </alternativeName>
    </domain>
    <domain>
        <recommendedName>
            <fullName evidence="5">Delta-1-pyrroline-5-carboxylate dehydrogenase</fullName>
            <shortName evidence="5">P5C dehydrogenase</shortName>
            <ecNumber evidence="5">1.2.1.88</ecNumber>
        </recommendedName>
        <alternativeName>
            <fullName evidence="5">L-glutamate gamma-semialdehyde dehydrogenase</fullName>
        </alternativeName>
    </domain>
</protein>
<dbReference type="InterPro" id="IPR016162">
    <property type="entry name" value="Ald_DH_N"/>
</dbReference>
<dbReference type="SUPFAM" id="SSF81935">
    <property type="entry name" value="N-terminal domain of bifunctional PutA protein"/>
    <property type="match status" value="1"/>
</dbReference>
<dbReference type="STRING" id="1123510.GCA_000620025_01066"/>
<dbReference type="InterPro" id="IPR024089">
    <property type="entry name" value="PRODH_PutA_dom_I/II"/>
</dbReference>
<dbReference type="AlphaFoldDB" id="A0A348HDU9"/>
<keyword evidence="3 5" id="KW-0520">NAD</keyword>
<evidence type="ECO:0000259" key="7">
    <source>
        <dbReference type="Pfam" id="PF00171"/>
    </source>
</evidence>
<dbReference type="SUPFAM" id="SSF51730">
    <property type="entry name" value="FAD-linked oxidoreductase"/>
    <property type="match status" value="1"/>
</dbReference>
<organism evidence="10 11">
    <name type="scientific">Zymobacter palmae</name>
    <dbReference type="NCBI Taxonomy" id="33074"/>
    <lineage>
        <taxon>Bacteria</taxon>
        <taxon>Pseudomonadati</taxon>
        <taxon>Pseudomonadota</taxon>
        <taxon>Gammaproteobacteria</taxon>
        <taxon>Oceanospirillales</taxon>
        <taxon>Halomonadaceae</taxon>
        <taxon>Zymobacter group</taxon>
        <taxon>Zymobacter</taxon>
    </lineage>
</organism>
<dbReference type="PROSITE" id="PS00070">
    <property type="entry name" value="ALDEHYDE_DEHYDR_CYS"/>
    <property type="match status" value="1"/>
</dbReference>
<comment type="pathway">
    <text evidence="1 5">Amino-acid degradation; L-proline degradation into L-glutamate; L-glutamate from L-proline: step 2/2.</text>
</comment>
<feature type="active site" evidence="6">
    <location>
        <position position="862"/>
    </location>
</feature>
<dbReference type="GO" id="GO:0003842">
    <property type="term" value="F:L-glutamate gamma-semialdehyde dehydrogenase activity"/>
    <property type="evidence" value="ECO:0007669"/>
    <property type="project" value="UniProtKB-UniRule"/>
</dbReference>
<dbReference type="EMBL" id="AP018933">
    <property type="protein sequence ID" value="BBG29801.1"/>
    <property type="molecule type" value="Genomic_DNA"/>
</dbReference>
<dbReference type="Gene3D" id="1.20.5.460">
    <property type="entry name" value="Single helix bin"/>
    <property type="match status" value="1"/>
</dbReference>
<sequence length="1074" mass="117617">MTISALPPADPVPLRSPLDAAQWQEPLDTLMTRLSQDYLTDEAKLIQRFIAMLALDEAHRDRVDAGTVTLVRQVRERAGRGRMVDTLLQQYSLSTHEGLQLMCLAEALLRVPDRYTIDALIKDKLSVADWRAHLGQSPAWWVNASTWSLLLTGRVLTLDDPTDGHPSNTLKTLVNRLGEPVIRKAMMATMKLMGHQFVLGQTMKEALNRSRQQFRQGNTYSYDMLGEAALTQADADRYAQAYADAIQAVGTTEIPPETPMPSVSIKLSALHPRYSVGQQQRVMSELVPTVIDLVRLGRSQNVAITIDAEEAARLELSLAVFEAVYASPEARGWGGLGLVVQAYSRRALPTLYWLTRLSDQQGDLIPVRLVKGAYWDAEIKLAQQLGLEDYPVFTLKSNTDVSYLACARYLLSGNTEGRLFPQFATHNAHTLISLLDMANGRAFECQRLHGMGEALYETLLESAPKGLYCRIYAPVGAHRDLLPYLVRRLLENGANSSFVHQLLDERVPPERLSRHPISLLDERDTLVSHRIVPPRAIFGPSRSTAKGFDMNIHAQYSSFAEALAPFLDEKKQWQAGPLVAHDPLLPSEASSASTHQVTSPYDHRKVVGQVLWTDTATATAAVDTAELAFKAWYMRPIEERAALLDRCGETLETHMPELAALCIREAGKQLNDAIADVREAIDFCHYYADQARQQFGKPMELPGTTGETNTLAAEGRGIFVAISPWNFPVAIFTGQVMAALVAGNTVLAKPAEQTSLCAYRIAQLMHEVGVPLEVLQLLPGDGAELGKHLLSDPRISGVVFTGSNPASVAINRTLAARDDAPLPVLIAETGGLNAMLVDATALPEQVIRDVVESAFQSAGQRCSALRILYVQEDIADGVMEALKGAMDELKIGDPAQRSTDVGPVIDEEAREGLQEYIDKCRAEGCILHETQVPDEWATNGSFVAPTAIRLSGIEALDGEHFGPILHVATYKAADADKVIDAINARRYGLTFGLHSRNQQFTDHVMQRVRVGNVYINRNIIGAVVGSQPFGGQGLSGTGPKAGGPHYLQRFVTEKTRTINTTAQGGNASLMAMGD</sequence>
<dbReference type="Pfam" id="PF14850">
    <property type="entry name" value="Pro_dh-DNA_bdg"/>
    <property type="match status" value="1"/>
</dbReference>
<comment type="similarity">
    <text evidence="5">In the C-terminal section; belongs to the aldehyde dehydrogenase family.</text>
</comment>
<evidence type="ECO:0000256" key="4">
    <source>
        <dbReference type="ARBA" id="ARBA00048142"/>
    </source>
</evidence>
<dbReference type="CDD" id="cd07125">
    <property type="entry name" value="ALDH_PutA-P5CDH"/>
    <property type="match status" value="1"/>
</dbReference>
<dbReference type="InterPro" id="IPR005933">
    <property type="entry name" value="PutA_C"/>
</dbReference>
<dbReference type="GO" id="GO:0003677">
    <property type="term" value="F:DNA binding"/>
    <property type="evidence" value="ECO:0007669"/>
    <property type="project" value="UniProtKB-KW"/>
</dbReference>
<keyword evidence="2 5" id="KW-0560">Oxidoreductase</keyword>
<evidence type="ECO:0000256" key="3">
    <source>
        <dbReference type="ARBA" id="ARBA00023027"/>
    </source>
</evidence>
<dbReference type="Pfam" id="PF01619">
    <property type="entry name" value="Pro_dh"/>
    <property type="match status" value="1"/>
</dbReference>
<dbReference type="NCBIfam" id="TIGR01238">
    <property type="entry name" value="D1pyr5carbox3"/>
    <property type="match status" value="1"/>
</dbReference>
<comment type="function">
    <text evidence="5">Oxidizes proline to glutamate for use as a carbon and nitrogen source.</text>
</comment>
<keyword evidence="5" id="KW-0285">Flavoprotein</keyword>
<dbReference type="SUPFAM" id="SSF53720">
    <property type="entry name" value="ALDH-like"/>
    <property type="match status" value="1"/>
</dbReference>
<evidence type="ECO:0000313" key="11">
    <source>
        <dbReference type="Proteomes" id="UP000267342"/>
    </source>
</evidence>
<dbReference type="InterPro" id="IPR016161">
    <property type="entry name" value="Ald_DH/histidinol_DH"/>
</dbReference>
<dbReference type="FunFam" id="3.40.309.10:FF:000005">
    <property type="entry name" value="1-pyrroline-5-carboxylate dehydrogenase 1"/>
    <property type="match status" value="1"/>
</dbReference>
<dbReference type="InterPro" id="IPR029041">
    <property type="entry name" value="FAD-linked_oxidoreductase-like"/>
</dbReference>
<proteinExistence type="inferred from homology"/>
<evidence type="ECO:0000259" key="9">
    <source>
        <dbReference type="Pfam" id="PF14850"/>
    </source>
</evidence>
<dbReference type="PANTHER" id="PTHR42862:SF1">
    <property type="entry name" value="DELTA-1-PYRROLINE-5-CARBOXYLATE DEHYDROGENASE 2, ISOFORM A-RELATED"/>
    <property type="match status" value="1"/>
</dbReference>
<gene>
    <name evidence="10" type="ORF">ZBT109_1034</name>
</gene>
<dbReference type="OrthoDB" id="9812625at2"/>
<feature type="active site" evidence="6">
    <location>
        <position position="828"/>
    </location>
</feature>
<dbReference type="GO" id="GO:0003700">
    <property type="term" value="F:DNA-binding transcription factor activity"/>
    <property type="evidence" value="ECO:0007669"/>
    <property type="project" value="InterPro"/>
</dbReference>
<keyword evidence="5" id="KW-0238">DNA-binding</keyword>
<dbReference type="InterPro" id="IPR015590">
    <property type="entry name" value="Aldehyde_DH_dom"/>
</dbReference>
<dbReference type="GO" id="GO:0010133">
    <property type="term" value="P:L-proline catabolic process to L-glutamate"/>
    <property type="evidence" value="ECO:0007669"/>
    <property type="project" value="UniProtKB-UniRule"/>
</dbReference>
<dbReference type="InterPro" id="IPR050485">
    <property type="entry name" value="Proline_metab_enzyme"/>
</dbReference>
<dbReference type="Gene3D" id="3.20.20.220">
    <property type="match status" value="1"/>
</dbReference>
<dbReference type="InterPro" id="IPR016163">
    <property type="entry name" value="Ald_DH_C"/>
</dbReference>
<dbReference type="InterPro" id="IPR002872">
    <property type="entry name" value="Proline_DH_dom"/>
</dbReference>
<evidence type="ECO:0000259" key="8">
    <source>
        <dbReference type="Pfam" id="PF01619"/>
    </source>
</evidence>
<dbReference type="NCBIfam" id="NF008869">
    <property type="entry name" value="PRK11904.1"/>
    <property type="match status" value="1"/>
</dbReference>
<feature type="domain" description="Aldehyde dehydrogenase" evidence="7">
    <location>
        <begin position="591"/>
        <end position="1055"/>
    </location>
</feature>
<keyword evidence="5" id="KW-0804">Transcription</keyword>
<evidence type="ECO:0000256" key="2">
    <source>
        <dbReference type="ARBA" id="ARBA00023002"/>
    </source>
</evidence>
<evidence type="ECO:0000313" key="10">
    <source>
        <dbReference type="EMBL" id="BBG29801.1"/>
    </source>
</evidence>
<dbReference type="PIRSF" id="PIRSF000197">
    <property type="entry name" value="Bifunct_PutA"/>
    <property type="match status" value="1"/>
</dbReference>
<dbReference type="Gene3D" id="3.40.605.10">
    <property type="entry name" value="Aldehyde Dehydrogenase, Chain A, domain 1"/>
    <property type="match status" value="1"/>
</dbReference>
<dbReference type="GO" id="GO:0009898">
    <property type="term" value="C:cytoplasmic side of plasma membrane"/>
    <property type="evidence" value="ECO:0007669"/>
    <property type="project" value="TreeGrafter"/>
</dbReference>